<dbReference type="PANTHER" id="PTHR10300:SF14">
    <property type="entry name" value="PROTEIN SARAH"/>
    <property type="match status" value="1"/>
</dbReference>
<dbReference type="GO" id="GO:0005737">
    <property type="term" value="C:cytoplasm"/>
    <property type="evidence" value="ECO:0007669"/>
    <property type="project" value="TreeGrafter"/>
</dbReference>
<dbReference type="GO" id="GO:0003676">
    <property type="term" value="F:nucleic acid binding"/>
    <property type="evidence" value="ECO:0007669"/>
    <property type="project" value="InterPro"/>
</dbReference>
<dbReference type="Gene3D" id="3.30.70.330">
    <property type="match status" value="1"/>
</dbReference>
<proteinExistence type="inferred from homology"/>
<gene>
    <name evidence="2" type="ORF">PoB_000585300</name>
</gene>
<dbReference type="GO" id="GO:0008597">
    <property type="term" value="F:calcium-dependent protein serine/threonine phosphatase regulator activity"/>
    <property type="evidence" value="ECO:0007669"/>
    <property type="project" value="TreeGrafter"/>
</dbReference>
<dbReference type="InterPro" id="IPR006931">
    <property type="entry name" value="Calcipressin"/>
</dbReference>
<keyword evidence="3" id="KW-1185">Reference proteome</keyword>
<dbReference type="InterPro" id="IPR035979">
    <property type="entry name" value="RBD_domain_sf"/>
</dbReference>
<comment type="similarity">
    <text evidence="1">Belongs to the RCAN family.</text>
</comment>
<dbReference type="GO" id="GO:0019722">
    <property type="term" value="P:calcium-mediated signaling"/>
    <property type="evidence" value="ECO:0007669"/>
    <property type="project" value="InterPro"/>
</dbReference>
<accession>A0AAV3YA59</accession>
<organism evidence="2 3">
    <name type="scientific">Plakobranchus ocellatus</name>
    <dbReference type="NCBI Taxonomy" id="259542"/>
    <lineage>
        <taxon>Eukaryota</taxon>
        <taxon>Metazoa</taxon>
        <taxon>Spiralia</taxon>
        <taxon>Lophotrochozoa</taxon>
        <taxon>Mollusca</taxon>
        <taxon>Gastropoda</taxon>
        <taxon>Heterobranchia</taxon>
        <taxon>Euthyneura</taxon>
        <taxon>Panpulmonata</taxon>
        <taxon>Sacoglossa</taxon>
        <taxon>Placobranchoidea</taxon>
        <taxon>Plakobranchidae</taxon>
        <taxon>Plakobranchus</taxon>
    </lineage>
</organism>
<dbReference type="SUPFAM" id="SSF54928">
    <property type="entry name" value="RNA-binding domain, RBD"/>
    <property type="match status" value="1"/>
</dbReference>
<sequence length="207" mass="22879">MDFSDDIDELCEDMDSVMDMSDLDDLPTAIIVTNVPQSVFSDADEQAAFEKLFLDLDGEATFVYLKNFKRARIQFSSADTAGIARIKNDGIFVSGQPIRCYFFQLRTVADDNHHLQLPQRTKMFLISPPSSPPVGWEPRPEAEPVVNYDLLSAIANLSPGESHELHPSTIDAPAIVVHMCEDPVGFGTNLTPKPKIVQTRRPGPSSS</sequence>
<dbReference type="EMBL" id="BLXT01000662">
    <property type="protein sequence ID" value="GFN79347.1"/>
    <property type="molecule type" value="Genomic_DNA"/>
</dbReference>
<name>A0AAV3YA59_9GAST</name>
<dbReference type="Proteomes" id="UP000735302">
    <property type="component" value="Unassembled WGS sequence"/>
</dbReference>
<dbReference type="CDD" id="cd12434">
    <property type="entry name" value="RRM_RCAN_like"/>
    <property type="match status" value="1"/>
</dbReference>
<dbReference type="Pfam" id="PF04847">
    <property type="entry name" value="Calcipressin"/>
    <property type="match status" value="1"/>
</dbReference>
<evidence type="ECO:0000256" key="1">
    <source>
        <dbReference type="ARBA" id="ARBA00008209"/>
    </source>
</evidence>
<dbReference type="GO" id="GO:0005634">
    <property type="term" value="C:nucleus"/>
    <property type="evidence" value="ECO:0007669"/>
    <property type="project" value="TreeGrafter"/>
</dbReference>
<protein>
    <submittedName>
        <fullName evidence="2">Calcipressin-1-like</fullName>
    </submittedName>
</protein>
<dbReference type="PANTHER" id="PTHR10300">
    <property type="entry name" value="CALCIPRESSIN"/>
    <property type="match status" value="1"/>
</dbReference>
<evidence type="ECO:0000313" key="2">
    <source>
        <dbReference type="EMBL" id="GFN79347.1"/>
    </source>
</evidence>
<comment type="caution">
    <text evidence="2">The sequence shown here is derived from an EMBL/GenBank/DDBJ whole genome shotgun (WGS) entry which is preliminary data.</text>
</comment>
<evidence type="ECO:0000313" key="3">
    <source>
        <dbReference type="Proteomes" id="UP000735302"/>
    </source>
</evidence>
<dbReference type="InterPro" id="IPR012677">
    <property type="entry name" value="Nucleotide-bd_a/b_plait_sf"/>
</dbReference>
<reference evidence="2 3" key="1">
    <citation type="journal article" date="2021" name="Elife">
        <title>Chloroplast acquisition without the gene transfer in kleptoplastic sea slugs, Plakobranchus ocellatus.</title>
        <authorList>
            <person name="Maeda T."/>
            <person name="Takahashi S."/>
            <person name="Yoshida T."/>
            <person name="Shimamura S."/>
            <person name="Takaki Y."/>
            <person name="Nagai Y."/>
            <person name="Toyoda A."/>
            <person name="Suzuki Y."/>
            <person name="Arimoto A."/>
            <person name="Ishii H."/>
            <person name="Satoh N."/>
            <person name="Nishiyama T."/>
            <person name="Hasebe M."/>
            <person name="Maruyama T."/>
            <person name="Minagawa J."/>
            <person name="Obokata J."/>
            <person name="Shigenobu S."/>
        </authorList>
    </citation>
    <scope>NUCLEOTIDE SEQUENCE [LARGE SCALE GENOMIC DNA]</scope>
</reference>
<dbReference type="AlphaFoldDB" id="A0AAV3YA59"/>